<reference evidence="2 3" key="1">
    <citation type="journal article" date="2023" name="Res Sq">
        <title>Genomic and morphological characterization of Knufia obscura isolated from the Mars 2020 spacecraft assembly facility.</title>
        <authorList>
            <person name="Chander A.M."/>
            <person name="Teixeira M.M."/>
            <person name="Singh N.K."/>
            <person name="Williams M.P."/>
            <person name="Parker C.W."/>
            <person name="Leo P."/>
            <person name="Stajich J.E."/>
            <person name="Torok T."/>
            <person name="Tighe S."/>
            <person name="Mason C.E."/>
            <person name="Venkateswaran K."/>
        </authorList>
    </citation>
    <scope>NUCLEOTIDE SEQUENCE [LARGE SCALE GENOMIC DNA]</scope>
    <source>
        <strain evidence="2 3">CCFEE 5817</strain>
    </source>
</reference>
<feature type="region of interest" description="Disordered" evidence="1">
    <location>
        <begin position="64"/>
        <end position="83"/>
    </location>
</feature>
<feature type="compositionally biased region" description="Basic and acidic residues" evidence="1">
    <location>
        <begin position="25"/>
        <end position="39"/>
    </location>
</feature>
<dbReference type="EMBL" id="JAVHJV010000010">
    <property type="protein sequence ID" value="KAK5939582.1"/>
    <property type="molecule type" value="Genomic_DNA"/>
</dbReference>
<evidence type="ECO:0000256" key="1">
    <source>
        <dbReference type="SAM" id="MobiDB-lite"/>
    </source>
</evidence>
<keyword evidence="3" id="KW-1185">Reference proteome</keyword>
<accession>A0ABR0RG38</accession>
<dbReference type="PANTHER" id="PTHR28244">
    <property type="entry name" value="RNA POLYMERASE I-SPECIFIC TRANSCRIPTION INITIATION FACTOR RRN11"/>
    <property type="match status" value="1"/>
</dbReference>
<gene>
    <name evidence="2" type="ORF">PMZ80_007961</name>
</gene>
<dbReference type="RefSeq" id="XP_064727672.1">
    <property type="nucleotide sequence ID" value="XM_064876365.1"/>
</dbReference>
<dbReference type="InterPro" id="IPR053029">
    <property type="entry name" value="RNA_pol_I-specific_init_factor"/>
</dbReference>
<protein>
    <submittedName>
        <fullName evidence="2">Uncharacterized protein</fullName>
    </submittedName>
</protein>
<feature type="compositionally biased region" description="Low complexity" evidence="1">
    <location>
        <begin position="1"/>
        <end position="15"/>
    </location>
</feature>
<dbReference type="Pfam" id="PF04090">
    <property type="entry name" value="Rrn11"/>
    <property type="match status" value="1"/>
</dbReference>
<sequence>MASYSLPLPSSQASQQTPRKRKRKPTIEESGVSRDEHMLDGAAENTEYSAAITPEERLQRRLAGQPLNEPPPPFPFPHASLPQSLPSPRLSVYSPVGQASSLRSQHLSAMTTLLHKCLQAKDYKRASRGLGLILRTETRGRPIDLRHGGLWGIGAEILLRTPSDTRGGSVAREGFERAKTFYDKIALQHPWHRTWPNMTNAQDFKLAMFGLWIFVTCLESKKLQLTSNEAGSENGRDTSDIQLQAKRYELAEAERIAQEMDTLMSTIPFIDDPELTRLRAHVASWTADLLEKVDELEMEVQSDHSRQEQQMEQAWLGIAETEEPATARPPNSKVANARQLASTLLAKLGGSRVDEDSDANDDFMGGNESGS</sequence>
<dbReference type="Proteomes" id="UP001334248">
    <property type="component" value="Unassembled WGS sequence"/>
</dbReference>
<evidence type="ECO:0000313" key="2">
    <source>
        <dbReference type="EMBL" id="KAK5939582.1"/>
    </source>
</evidence>
<evidence type="ECO:0000313" key="3">
    <source>
        <dbReference type="Proteomes" id="UP001334248"/>
    </source>
</evidence>
<comment type="caution">
    <text evidence="2">The sequence shown here is derived from an EMBL/GenBank/DDBJ whole genome shotgun (WGS) entry which is preliminary data.</text>
</comment>
<organism evidence="2 3">
    <name type="scientific">Knufia obscura</name>
    <dbReference type="NCBI Taxonomy" id="1635080"/>
    <lineage>
        <taxon>Eukaryota</taxon>
        <taxon>Fungi</taxon>
        <taxon>Dikarya</taxon>
        <taxon>Ascomycota</taxon>
        <taxon>Pezizomycotina</taxon>
        <taxon>Eurotiomycetes</taxon>
        <taxon>Chaetothyriomycetidae</taxon>
        <taxon>Chaetothyriales</taxon>
        <taxon>Trichomeriaceae</taxon>
        <taxon>Knufia</taxon>
    </lineage>
</organism>
<proteinExistence type="predicted"/>
<name>A0ABR0RG38_9EURO</name>
<dbReference type="GeneID" id="90001410"/>
<dbReference type="InterPro" id="IPR007224">
    <property type="entry name" value="TIF_Rrn11"/>
</dbReference>
<feature type="region of interest" description="Disordered" evidence="1">
    <location>
        <begin position="1"/>
        <end position="56"/>
    </location>
</feature>
<feature type="region of interest" description="Disordered" evidence="1">
    <location>
        <begin position="348"/>
        <end position="371"/>
    </location>
</feature>
<dbReference type="PANTHER" id="PTHR28244:SF1">
    <property type="entry name" value="RNA POLYMERASE I-SPECIFIC TRANSCRIPTION INITIATION FACTOR RRN11"/>
    <property type="match status" value="1"/>
</dbReference>